<dbReference type="Proteomes" id="UP001519460">
    <property type="component" value="Unassembled WGS sequence"/>
</dbReference>
<sequence>MNIESVPFSHVISFSVKISDPPLRASTCPSGQYHTPDSRANAALKNTGSHCGRMRCFKSCTDPKLEWHRKIGSRVHISQTDQRNNATIYPFHAGNDASEQRRPATLKGTSRTAQVMHEAVSRTPLTMNSCPLEYLMTMLTSGYFDDLSS</sequence>
<proteinExistence type="predicted"/>
<organism evidence="1 2">
    <name type="scientific">Batillaria attramentaria</name>
    <dbReference type="NCBI Taxonomy" id="370345"/>
    <lineage>
        <taxon>Eukaryota</taxon>
        <taxon>Metazoa</taxon>
        <taxon>Spiralia</taxon>
        <taxon>Lophotrochozoa</taxon>
        <taxon>Mollusca</taxon>
        <taxon>Gastropoda</taxon>
        <taxon>Caenogastropoda</taxon>
        <taxon>Sorbeoconcha</taxon>
        <taxon>Cerithioidea</taxon>
        <taxon>Batillariidae</taxon>
        <taxon>Batillaria</taxon>
    </lineage>
</organism>
<dbReference type="AlphaFoldDB" id="A0ABD0LJ34"/>
<keyword evidence="2" id="KW-1185">Reference proteome</keyword>
<dbReference type="EMBL" id="JACVVK020000044">
    <property type="protein sequence ID" value="KAK7499433.1"/>
    <property type="molecule type" value="Genomic_DNA"/>
</dbReference>
<reference evidence="1 2" key="1">
    <citation type="journal article" date="2023" name="Sci. Data">
        <title>Genome assembly of the Korean intertidal mud-creeper Batillaria attramentaria.</title>
        <authorList>
            <person name="Patra A.K."/>
            <person name="Ho P.T."/>
            <person name="Jun S."/>
            <person name="Lee S.J."/>
            <person name="Kim Y."/>
            <person name="Won Y.J."/>
        </authorList>
    </citation>
    <scope>NUCLEOTIDE SEQUENCE [LARGE SCALE GENOMIC DNA]</scope>
    <source>
        <strain evidence="1">Wonlab-2016</strain>
    </source>
</reference>
<gene>
    <name evidence="1" type="ORF">BaRGS_00009408</name>
</gene>
<name>A0ABD0LJ34_9CAEN</name>
<comment type="caution">
    <text evidence="1">The sequence shown here is derived from an EMBL/GenBank/DDBJ whole genome shotgun (WGS) entry which is preliminary data.</text>
</comment>
<evidence type="ECO:0000313" key="1">
    <source>
        <dbReference type="EMBL" id="KAK7499433.1"/>
    </source>
</evidence>
<protein>
    <submittedName>
        <fullName evidence="1">Uncharacterized protein</fullName>
    </submittedName>
</protein>
<evidence type="ECO:0000313" key="2">
    <source>
        <dbReference type="Proteomes" id="UP001519460"/>
    </source>
</evidence>
<accession>A0ABD0LJ34</accession>